<organism evidence="6 7">
    <name type="scientific">Saccoglossus kowalevskii</name>
    <name type="common">Acorn worm</name>
    <dbReference type="NCBI Taxonomy" id="10224"/>
    <lineage>
        <taxon>Eukaryota</taxon>
        <taxon>Metazoa</taxon>
        <taxon>Hemichordata</taxon>
        <taxon>Enteropneusta</taxon>
        <taxon>Harrimaniidae</taxon>
        <taxon>Saccoglossus</taxon>
    </lineage>
</organism>
<feature type="region of interest" description="Disordered" evidence="4">
    <location>
        <begin position="832"/>
        <end position="890"/>
    </location>
</feature>
<evidence type="ECO:0000313" key="6">
    <source>
        <dbReference type="Proteomes" id="UP000694865"/>
    </source>
</evidence>
<feature type="compositionally biased region" description="Basic and acidic residues" evidence="4">
    <location>
        <begin position="763"/>
        <end position="781"/>
    </location>
</feature>
<feature type="non-terminal residue" evidence="7">
    <location>
        <position position="1"/>
    </location>
</feature>
<feature type="compositionally biased region" description="Polar residues" evidence="4">
    <location>
        <begin position="878"/>
        <end position="890"/>
    </location>
</feature>
<feature type="compositionally biased region" description="Polar residues" evidence="4">
    <location>
        <begin position="1106"/>
        <end position="1116"/>
    </location>
</feature>
<evidence type="ECO:0000256" key="4">
    <source>
        <dbReference type="SAM" id="MobiDB-lite"/>
    </source>
</evidence>
<feature type="compositionally biased region" description="Basic residues" evidence="4">
    <location>
        <begin position="858"/>
        <end position="870"/>
    </location>
</feature>
<proteinExistence type="inferred from homology"/>
<accession>A0ABM0MKS1</accession>
<feature type="compositionally biased region" description="Polar residues" evidence="4">
    <location>
        <begin position="1161"/>
        <end position="1175"/>
    </location>
</feature>
<dbReference type="Pfam" id="PF00246">
    <property type="entry name" value="Peptidase_M14"/>
    <property type="match status" value="1"/>
</dbReference>
<feature type="non-terminal residue" evidence="7">
    <location>
        <position position="1277"/>
    </location>
</feature>
<dbReference type="Gene3D" id="3.40.630.10">
    <property type="entry name" value="Zn peptidases"/>
    <property type="match status" value="1"/>
</dbReference>
<comment type="cofactor">
    <cofactor evidence="1">
        <name>Zn(2+)</name>
        <dbReference type="ChEBI" id="CHEBI:29105"/>
    </cofactor>
</comment>
<feature type="region of interest" description="Disordered" evidence="4">
    <location>
        <begin position="743"/>
        <end position="794"/>
    </location>
</feature>
<evidence type="ECO:0000313" key="7">
    <source>
        <dbReference type="RefSeq" id="XP_006820612.1"/>
    </source>
</evidence>
<dbReference type="Proteomes" id="UP000694865">
    <property type="component" value="Unplaced"/>
</dbReference>
<feature type="region of interest" description="Disordered" evidence="4">
    <location>
        <begin position="111"/>
        <end position="165"/>
    </location>
</feature>
<dbReference type="SUPFAM" id="SSF53187">
    <property type="entry name" value="Zn-dependent exopeptidases"/>
    <property type="match status" value="1"/>
</dbReference>
<dbReference type="InterPro" id="IPR000834">
    <property type="entry name" value="Peptidase_M14"/>
</dbReference>
<reference evidence="7" key="1">
    <citation type="submission" date="2025-08" db="UniProtKB">
        <authorList>
            <consortium name="RefSeq"/>
        </authorList>
    </citation>
    <scope>IDENTIFICATION</scope>
    <source>
        <tissue evidence="7">Testes</tissue>
    </source>
</reference>
<comment type="similarity">
    <text evidence="2 3">Belongs to the peptidase M14 family.</text>
</comment>
<dbReference type="Gene3D" id="2.60.40.3120">
    <property type="match status" value="1"/>
</dbReference>
<dbReference type="RefSeq" id="XP_006820612.1">
    <property type="nucleotide sequence ID" value="XM_006820549.1"/>
</dbReference>
<feature type="active site" description="Proton donor/acceptor" evidence="3">
    <location>
        <position position="677"/>
    </location>
</feature>
<dbReference type="PANTHER" id="PTHR12756:SF4">
    <property type="entry name" value="PEPTIDASE M14 CARBOXYPEPTIDASE A DOMAIN-CONTAINING PROTEIN"/>
    <property type="match status" value="1"/>
</dbReference>
<evidence type="ECO:0000256" key="2">
    <source>
        <dbReference type="ARBA" id="ARBA00005988"/>
    </source>
</evidence>
<feature type="domain" description="Peptidase M14" evidence="5">
    <location>
        <begin position="438"/>
        <end position="715"/>
    </location>
</feature>
<feature type="region of interest" description="Disordered" evidence="4">
    <location>
        <begin position="1156"/>
        <end position="1179"/>
    </location>
</feature>
<feature type="compositionally biased region" description="Polar residues" evidence="4">
    <location>
        <begin position="1071"/>
        <end position="1082"/>
    </location>
</feature>
<feature type="compositionally biased region" description="Pro residues" evidence="4">
    <location>
        <begin position="1049"/>
        <end position="1060"/>
    </location>
</feature>
<keyword evidence="6" id="KW-1185">Reference proteome</keyword>
<dbReference type="InterPro" id="IPR040626">
    <property type="entry name" value="Pepdidase_M14_N"/>
</dbReference>
<dbReference type="PANTHER" id="PTHR12756">
    <property type="entry name" value="CYTOSOLIC CARBOXYPEPTIDASE"/>
    <property type="match status" value="1"/>
</dbReference>
<sequence length="1277" mass="146755">PESWRENIRSQIEEELEQRVRDALETPPLERIRRNRERARLRYQERLSQDFAPNVTLSLDKCREYSEKRPHQIRDILQSQVHFADDSSISYGSASNEEDRKRFQRYIHRNSYYASEKQNKDGSMRHDQNGNFDSMKDKYQNNRVVNGNLDDTSSDDDDGAGINPTQKEYDLTERAIRNEVFGRYTRPGFRNAIKRGKVRDGSRLKQLKDGKYIDSNDVILTLDGPFWPPEHGPLFPKPVHIECDQEKMEPLSDDVPSHGQTIHNQKTTFTRRWDKVISVFDSERTTKGSLPHDVPEGCAPSLMFESRFESGNLRQARRIGQFEYELVLKTDLYTNRHTQWFYFRVQRMRPGVTYKFNIVNLLKRDSLYNHGMRPLLYSEKVAQDKSVGWLRSGHHISYSRNYNLTRNPLLHSEMVYYVLEWQMEFPAEHDTCYLAHCYPYTFTDLKEHIECLVSNPHKKKYIKKEVMCETKAGNSCFLLTITSPEDKNRDEQKKGVVVSARVHPGETNSSWMMKGLLEFLTSNDTSAKELRRNFVFKIVPMLNPDGVIVGNYRCSLAARDLNRNYRHPKKESFPTIWHTKSMLEDFAKQHEMVVYCDLHGHSRKHNVFIYGCNSGMKGEGGAASFLQDRLFPWMMSVKAPDKFSFRGCKFQVKKCKESTGRVVMWRQLGISNSFTMEATFCGSKNLLSAEPPRHFTSKDFESMGKHFCEVVLDYTKAKENKSLYSELILELTRQLTHQILEKRGMLPPSMPDFSSRLSDSDSDNEKRGKNVKQEKQDDNSKTRQPPRAILPKNLLDFGSKQSAIQMLDDMSAETIDSCIRILEDLDITKAFNESDSSDSDSEPEPELPPEPDDDTEKKHKKKKKKKKRSKSVPDGSHESTPASLHHVQPTTLPEVTGAEAERQKKKQAGQLGKCVNMVKKYPVFVNKYQRRSNNGIPMFAQERLDERATKRMEEMKKLLQDKQEKEAAGVKFSDETQLRRLLALTKSLQEEEYNIRKFKLDEGSNSAAMATFKHGYTHAGLNVRGPPTLLEYQEQNGDSSDDTCQHQQSPPPSQSLPPQPHAAIKSPYNLLPSQQPQANSPPTGRCFRPSKNDSFREKNTDKSRPYLSSTLKSTDQPYMTMQHNNVYLRTGAGSVQYANRKPVSADVFSSNAVPRLKTSHSESTALSKKSTSYDSHQPHYVTTLEESSKSLAKKLDGPLELNDSLTPAYTDVLLERLRMHNQSMVSDIPLRPLPPQLPLPLLLPPLSSPTGDTDHQKSCTSSMLTDLSEFWRQIKPG</sequence>
<gene>
    <name evidence="7" type="primary">LOC100369281</name>
</gene>
<protein>
    <submittedName>
        <fullName evidence="7">Uncharacterized protein LOC100369281</fullName>
    </submittedName>
</protein>
<feature type="region of interest" description="Disordered" evidence="4">
    <location>
        <begin position="1029"/>
        <end position="1116"/>
    </location>
</feature>
<dbReference type="Pfam" id="PF18027">
    <property type="entry name" value="Pepdidase_M14_N"/>
    <property type="match status" value="1"/>
</dbReference>
<dbReference type="InterPro" id="IPR050821">
    <property type="entry name" value="Cytosolic_carboxypeptidase"/>
</dbReference>
<dbReference type="GeneID" id="100369281"/>
<dbReference type="PROSITE" id="PS52035">
    <property type="entry name" value="PEPTIDASE_M14"/>
    <property type="match status" value="1"/>
</dbReference>
<dbReference type="CDD" id="cd06907">
    <property type="entry name" value="M14_AGBL2-3_like"/>
    <property type="match status" value="1"/>
</dbReference>
<evidence type="ECO:0000256" key="1">
    <source>
        <dbReference type="ARBA" id="ARBA00001947"/>
    </source>
</evidence>
<feature type="compositionally biased region" description="Basic and acidic residues" evidence="4">
    <location>
        <begin position="1090"/>
        <end position="1104"/>
    </location>
</feature>
<feature type="compositionally biased region" description="Acidic residues" evidence="4">
    <location>
        <begin position="835"/>
        <end position="854"/>
    </location>
</feature>
<evidence type="ECO:0000256" key="3">
    <source>
        <dbReference type="PROSITE-ProRule" id="PRU01379"/>
    </source>
</evidence>
<evidence type="ECO:0000259" key="5">
    <source>
        <dbReference type="PROSITE" id="PS52035"/>
    </source>
</evidence>
<name>A0ABM0MKS1_SACKO</name>
<feature type="compositionally biased region" description="Basic and acidic residues" evidence="4">
    <location>
        <begin position="117"/>
        <end position="140"/>
    </location>
</feature>